<evidence type="ECO:0000313" key="10">
    <source>
        <dbReference type="EMBL" id="KAF1931722.1"/>
    </source>
</evidence>
<dbReference type="Pfam" id="PF00069">
    <property type="entry name" value="Pkinase"/>
    <property type="match status" value="1"/>
</dbReference>
<dbReference type="GO" id="GO:0005634">
    <property type="term" value="C:nucleus"/>
    <property type="evidence" value="ECO:0007669"/>
    <property type="project" value="TreeGrafter"/>
</dbReference>
<sequence length="138" mass="15843">MVLEHCPIGDLHEFYKKQEDLEDKAAFSERFMWTIFKQLAEALAFVRKGVLLKGKKRSPVVHCDIKPHNILIKSLEKNRDLSSISIKLADFGLAIHYDSKVNYQSFFGSPAYCPPEINWDDPMYTPALDVWAMGAVMH</sequence>
<evidence type="ECO:0000256" key="6">
    <source>
        <dbReference type="ARBA" id="ARBA00022840"/>
    </source>
</evidence>
<dbReference type="InterPro" id="IPR011009">
    <property type="entry name" value="Kinase-like_dom_sf"/>
</dbReference>
<dbReference type="PANTHER" id="PTHR43671">
    <property type="entry name" value="SERINE/THREONINE-PROTEIN KINASE NEK"/>
    <property type="match status" value="1"/>
</dbReference>
<reference evidence="10" key="1">
    <citation type="journal article" date="2020" name="Stud. Mycol.">
        <title>101 Dothideomycetes genomes: a test case for predicting lifestyles and emergence of pathogens.</title>
        <authorList>
            <person name="Haridas S."/>
            <person name="Albert R."/>
            <person name="Binder M."/>
            <person name="Bloem J."/>
            <person name="Labutti K."/>
            <person name="Salamov A."/>
            <person name="Andreopoulos B."/>
            <person name="Baker S."/>
            <person name="Barry K."/>
            <person name="Bills G."/>
            <person name="Bluhm B."/>
            <person name="Cannon C."/>
            <person name="Castanera R."/>
            <person name="Culley D."/>
            <person name="Daum C."/>
            <person name="Ezra D."/>
            <person name="Gonzalez J."/>
            <person name="Henrissat B."/>
            <person name="Kuo A."/>
            <person name="Liang C."/>
            <person name="Lipzen A."/>
            <person name="Lutzoni F."/>
            <person name="Magnuson J."/>
            <person name="Mondo S."/>
            <person name="Nolan M."/>
            <person name="Ohm R."/>
            <person name="Pangilinan J."/>
            <person name="Park H.-J."/>
            <person name="Ramirez L."/>
            <person name="Alfaro M."/>
            <person name="Sun H."/>
            <person name="Tritt A."/>
            <person name="Yoshinaga Y."/>
            <person name="Zwiers L.-H."/>
            <person name="Turgeon B."/>
            <person name="Goodwin S."/>
            <person name="Spatafora J."/>
            <person name="Crous P."/>
            <person name="Grigoriev I."/>
        </authorList>
    </citation>
    <scope>NUCLEOTIDE SEQUENCE</scope>
    <source>
        <strain evidence="10">CBS 183.55</strain>
    </source>
</reference>
<name>A0A6A5RV28_9PLEO</name>
<keyword evidence="3" id="KW-0808">Transferase</keyword>
<comment type="catalytic activity">
    <reaction evidence="7">
        <text>L-threonyl-[protein] + ATP = O-phospho-L-threonyl-[protein] + ADP + H(+)</text>
        <dbReference type="Rhea" id="RHEA:46608"/>
        <dbReference type="Rhea" id="RHEA-COMP:11060"/>
        <dbReference type="Rhea" id="RHEA-COMP:11605"/>
        <dbReference type="ChEBI" id="CHEBI:15378"/>
        <dbReference type="ChEBI" id="CHEBI:30013"/>
        <dbReference type="ChEBI" id="CHEBI:30616"/>
        <dbReference type="ChEBI" id="CHEBI:61977"/>
        <dbReference type="ChEBI" id="CHEBI:456216"/>
        <dbReference type="EC" id="2.7.11.1"/>
    </reaction>
</comment>
<evidence type="ECO:0000256" key="7">
    <source>
        <dbReference type="ARBA" id="ARBA00047899"/>
    </source>
</evidence>
<evidence type="ECO:0000256" key="1">
    <source>
        <dbReference type="ARBA" id="ARBA00012513"/>
    </source>
</evidence>
<dbReference type="EMBL" id="ML978960">
    <property type="protein sequence ID" value="KAF1931722.1"/>
    <property type="molecule type" value="Genomic_DNA"/>
</dbReference>
<keyword evidence="5 10" id="KW-0418">Kinase</keyword>
<dbReference type="InterPro" id="IPR050660">
    <property type="entry name" value="NEK_Ser/Thr_kinase"/>
</dbReference>
<feature type="domain" description="Protein kinase" evidence="9">
    <location>
        <begin position="1"/>
        <end position="138"/>
    </location>
</feature>
<keyword evidence="2" id="KW-0723">Serine/threonine-protein kinase</keyword>
<keyword evidence="11" id="KW-1185">Reference proteome</keyword>
<dbReference type="GeneID" id="54345883"/>
<dbReference type="InterPro" id="IPR000719">
    <property type="entry name" value="Prot_kinase_dom"/>
</dbReference>
<dbReference type="GO" id="GO:0005524">
    <property type="term" value="F:ATP binding"/>
    <property type="evidence" value="ECO:0007669"/>
    <property type="project" value="UniProtKB-KW"/>
</dbReference>
<evidence type="ECO:0000256" key="8">
    <source>
        <dbReference type="ARBA" id="ARBA00048679"/>
    </source>
</evidence>
<evidence type="ECO:0000256" key="2">
    <source>
        <dbReference type="ARBA" id="ARBA00022527"/>
    </source>
</evidence>
<evidence type="ECO:0000259" key="9">
    <source>
        <dbReference type="PROSITE" id="PS50011"/>
    </source>
</evidence>
<dbReference type="OrthoDB" id="310217at2759"/>
<evidence type="ECO:0000313" key="11">
    <source>
        <dbReference type="Proteomes" id="UP000800082"/>
    </source>
</evidence>
<comment type="catalytic activity">
    <reaction evidence="8">
        <text>L-seryl-[protein] + ATP = O-phospho-L-seryl-[protein] + ADP + H(+)</text>
        <dbReference type="Rhea" id="RHEA:17989"/>
        <dbReference type="Rhea" id="RHEA-COMP:9863"/>
        <dbReference type="Rhea" id="RHEA-COMP:11604"/>
        <dbReference type="ChEBI" id="CHEBI:15378"/>
        <dbReference type="ChEBI" id="CHEBI:29999"/>
        <dbReference type="ChEBI" id="CHEBI:30616"/>
        <dbReference type="ChEBI" id="CHEBI:83421"/>
        <dbReference type="ChEBI" id="CHEBI:456216"/>
        <dbReference type="EC" id="2.7.11.1"/>
    </reaction>
</comment>
<dbReference type="PROSITE" id="PS00108">
    <property type="entry name" value="PROTEIN_KINASE_ST"/>
    <property type="match status" value="1"/>
</dbReference>
<dbReference type="RefSeq" id="XP_033451970.1">
    <property type="nucleotide sequence ID" value="XM_033588236.1"/>
</dbReference>
<dbReference type="PROSITE" id="PS50011">
    <property type="entry name" value="PROTEIN_KINASE_DOM"/>
    <property type="match status" value="1"/>
</dbReference>
<dbReference type="InterPro" id="IPR008271">
    <property type="entry name" value="Ser/Thr_kinase_AS"/>
</dbReference>
<keyword evidence="6" id="KW-0067">ATP-binding</keyword>
<evidence type="ECO:0000256" key="4">
    <source>
        <dbReference type="ARBA" id="ARBA00022741"/>
    </source>
</evidence>
<dbReference type="SMART" id="SM00220">
    <property type="entry name" value="S_TKc"/>
    <property type="match status" value="1"/>
</dbReference>
<organism evidence="10 11">
    <name type="scientific">Didymella exigua CBS 183.55</name>
    <dbReference type="NCBI Taxonomy" id="1150837"/>
    <lineage>
        <taxon>Eukaryota</taxon>
        <taxon>Fungi</taxon>
        <taxon>Dikarya</taxon>
        <taxon>Ascomycota</taxon>
        <taxon>Pezizomycotina</taxon>
        <taxon>Dothideomycetes</taxon>
        <taxon>Pleosporomycetidae</taxon>
        <taxon>Pleosporales</taxon>
        <taxon>Pleosporineae</taxon>
        <taxon>Didymellaceae</taxon>
        <taxon>Didymella</taxon>
    </lineage>
</organism>
<keyword evidence="4" id="KW-0547">Nucleotide-binding</keyword>
<dbReference type="CDD" id="cd00180">
    <property type="entry name" value="PKc"/>
    <property type="match status" value="1"/>
</dbReference>
<accession>A0A6A5RV28</accession>
<gene>
    <name evidence="10" type="ORF">M421DRAFT_21227</name>
</gene>
<dbReference type="Gene3D" id="1.10.510.10">
    <property type="entry name" value="Transferase(Phosphotransferase) domain 1"/>
    <property type="match status" value="1"/>
</dbReference>
<evidence type="ECO:0000256" key="5">
    <source>
        <dbReference type="ARBA" id="ARBA00022777"/>
    </source>
</evidence>
<protein>
    <recommendedName>
        <fullName evidence="1">non-specific serine/threonine protein kinase</fullName>
        <ecNumber evidence="1">2.7.11.1</ecNumber>
    </recommendedName>
</protein>
<dbReference type="GO" id="GO:0004674">
    <property type="term" value="F:protein serine/threonine kinase activity"/>
    <property type="evidence" value="ECO:0007669"/>
    <property type="project" value="UniProtKB-KW"/>
</dbReference>
<dbReference type="AlphaFoldDB" id="A0A6A5RV28"/>
<dbReference type="Proteomes" id="UP000800082">
    <property type="component" value="Unassembled WGS sequence"/>
</dbReference>
<feature type="non-terminal residue" evidence="10">
    <location>
        <position position="138"/>
    </location>
</feature>
<evidence type="ECO:0000256" key="3">
    <source>
        <dbReference type="ARBA" id="ARBA00022679"/>
    </source>
</evidence>
<proteinExistence type="predicted"/>
<dbReference type="PANTHER" id="PTHR43671:SF98">
    <property type="entry name" value="SERINE_THREONINE-PROTEIN KINASE NEK11"/>
    <property type="match status" value="1"/>
</dbReference>
<dbReference type="EC" id="2.7.11.1" evidence="1"/>
<dbReference type="SUPFAM" id="SSF56112">
    <property type="entry name" value="Protein kinase-like (PK-like)"/>
    <property type="match status" value="1"/>
</dbReference>